<organism evidence="1 2">
    <name type="scientific">Aminobacter aminovorans</name>
    <name type="common">Chelatobacter heintzii</name>
    <dbReference type="NCBI Taxonomy" id="83263"/>
    <lineage>
        <taxon>Bacteria</taxon>
        <taxon>Pseudomonadati</taxon>
        <taxon>Pseudomonadota</taxon>
        <taxon>Alphaproteobacteria</taxon>
        <taxon>Hyphomicrobiales</taxon>
        <taxon>Phyllobacteriaceae</taxon>
        <taxon>Aminobacter</taxon>
    </lineage>
</organism>
<evidence type="ECO:0000313" key="2">
    <source>
        <dbReference type="Proteomes" id="UP000577697"/>
    </source>
</evidence>
<protein>
    <submittedName>
        <fullName evidence="1">Uncharacterized protein</fullName>
    </submittedName>
</protein>
<dbReference type="RefSeq" id="WP_157097087.1">
    <property type="nucleotide sequence ID" value="NZ_CP015005.1"/>
</dbReference>
<evidence type="ECO:0000313" key="1">
    <source>
        <dbReference type="EMBL" id="MBB3707806.1"/>
    </source>
</evidence>
<dbReference type="Proteomes" id="UP000577697">
    <property type="component" value="Unassembled WGS sequence"/>
</dbReference>
<name>A0ABR6HBA4_AMIAI</name>
<accession>A0ABR6HBA4</accession>
<keyword evidence="2" id="KW-1185">Reference proteome</keyword>
<dbReference type="EMBL" id="JACICB010000015">
    <property type="protein sequence ID" value="MBB3707806.1"/>
    <property type="molecule type" value="Genomic_DNA"/>
</dbReference>
<reference evidence="1 2" key="1">
    <citation type="submission" date="2020-08" db="EMBL/GenBank/DDBJ databases">
        <title>Genomic Encyclopedia of Type Strains, Phase IV (KMG-IV): sequencing the most valuable type-strain genomes for metagenomic binning, comparative biology and taxonomic classification.</title>
        <authorList>
            <person name="Goeker M."/>
        </authorList>
    </citation>
    <scope>NUCLEOTIDE SEQUENCE [LARGE SCALE GENOMIC DNA]</scope>
    <source>
        <strain evidence="1 2">DSM 10368</strain>
    </source>
</reference>
<gene>
    <name evidence="1" type="ORF">FHS67_004139</name>
</gene>
<sequence length="121" mass="14002">MVDDPSHIIVTEAEFGRWLTTAEPGAVRQYHDGFLILDVAKGSTRLSSEERKMLIAVARLAWLANEQRIVHLVQRRLSSGRFAYLAIIRRTKAPQRVRHDIETYERRRLADTHPLILGSWE</sequence>
<comment type="caution">
    <text evidence="1">The sequence shown here is derived from an EMBL/GenBank/DDBJ whole genome shotgun (WGS) entry which is preliminary data.</text>
</comment>
<proteinExistence type="predicted"/>